<name>A0A1W0AA64_9STRA</name>
<dbReference type="InterPro" id="IPR045121">
    <property type="entry name" value="CoAse"/>
</dbReference>
<reference evidence="2 3" key="1">
    <citation type="journal article" date="2014" name="Genome Biol. Evol.">
        <title>The secreted proteins of Achlya hypogyna and Thraustotheca clavata identify the ancestral oomycete secretome and reveal gene acquisitions by horizontal gene transfer.</title>
        <authorList>
            <person name="Misner I."/>
            <person name="Blouin N."/>
            <person name="Leonard G."/>
            <person name="Richards T.A."/>
            <person name="Lane C.E."/>
        </authorList>
    </citation>
    <scope>NUCLEOTIDE SEQUENCE [LARGE SCALE GENOMIC DNA]</scope>
    <source>
        <strain evidence="2 3">ATCC 34112</strain>
    </source>
</reference>
<evidence type="ECO:0000313" key="2">
    <source>
        <dbReference type="EMBL" id="OQS07207.1"/>
    </source>
</evidence>
<dbReference type="InterPro" id="IPR000086">
    <property type="entry name" value="NUDIX_hydrolase_dom"/>
</dbReference>
<dbReference type="InterPro" id="IPR015797">
    <property type="entry name" value="NUDIX_hydrolase-like_dom_sf"/>
</dbReference>
<dbReference type="STRING" id="74557.A0A1W0AA64"/>
<dbReference type="Proteomes" id="UP000243217">
    <property type="component" value="Unassembled WGS sequence"/>
</dbReference>
<dbReference type="EMBL" id="JNBS01000265">
    <property type="protein sequence ID" value="OQS07207.1"/>
    <property type="molecule type" value="Genomic_DNA"/>
</dbReference>
<dbReference type="OrthoDB" id="77989at2759"/>
<protein>
    <recommendedName>
        <fullName evidence="1">Nudix hydrolase domain-containing protein</fullName>
    </recommendedName>
</protein>
<dbReference type="GO" id="GO:0010945">
    <property type="term" value="F:coenzyme A diphosphatase activity"/>
    <property type="evidence" value="ECO:0007669"/>
    <property type="project" value="InterPro"/>
</dbReference>
<dbReference type="Gene3D" id="3.90.79.10">
    <property type="entry name" value="Nucleoside Triphosphate Pyrophosphohydrolase"/>
    <property type="match status" value="1"/>
</dbReference>
<organism evidence="2 3">
    <name type="scientific">Thraustotheca clavata</name>
    <dbReference type="NCBI Taxonomy" id="74557"/>
    <lineage>
        <taxon>Eukaryota</taxon>
        <taxon>Sar</taxon>
        <taxon>Stramenopiles</taxon>
        <taxon>Oomycota</taxon>
        <taxon>Saprolegniomycetes</taxon>
        <taxon>Saprolegniales</taxon>
        <taxon>Achlyaceae</taxon>
        <taxon>Thraustotheca</taxon>
    </lineage>
</organism>
<accession>A0A1W0AA64</accession>
<evidence type="ECO:0000259" key="1">
    <source>
        <dbReference type="PROSITE" id="PS51462"/>
    </source>
</evidence>
<dbReference type="SUPFAM" id="SSF55811">
    <property type="entry name" value="Nudix"/>
    <property type="match status" value="1"/>
</dbReference>
<feature type="domain" description="Nudix hydrolase" evidence="1">
    <location>
        <begin position="21"/>
        <end position="163"/>
    </location>
</feature>
<dbReference type="AlphaFoldDB" id="A0A1W0AA64"/>
<dbReference type="PANTHER" id="PTHR12992:SF44">
    <property type="entry name" value="NUDIX HYDROLASE DOMAIN-CONTAINING PROTEIN"/>
    <property type="match status" value="1"/>
</dbReference>
<dbReference type="PROSITE" id="PS51462">
    <property type="entry name" value="NUDIX"/>
    <property type="match status" value="1"/>
</dbReference>
<evidence type="ECO:0000313" key="3">
    <source>
        <dbReference type="Proteomes" id="UP000243217"/>
    </source>
</evidence>
<sequence length="249" mass="28325">MGFWGRLQASLKQQSPLHIASNKRASVAAVFRHSSDAKLQLLFIRRCVNPRDTWSGQIAFPGGRTQAHETDIDSARRETMEEIGLNLHDPSIQVLGQVSDRPVHYGTTVVSTFVFYTPSTEFTPQLEPSEVQDALWVDVDYLLHAPIKALKIPVIMIFPWLKSYPSLHKLLQSHSYLSHFHFPCIYLPRPNTSITSEQDTRRKSNDFVLWGLTYTMMSDLLVSGGHSPLPLASPSLRFVRHVLFHLRSH</sequence>
<dbReference type="PANTHER" id="PTHR12992">
    <property type="entry name" value="NUDIX HYDROLASE"/>
    <property type="match status" value="1"/>
</dbReference>
<proteinExistence type="predicted"/>
<gene>
    <name evidence="2" type="ORF">THRCLA_00790</name>
</gene>
<dbReference type="Pfam" id="PF00293">
    <property type="entry name" value="NUDIX"/>
    <property type="match status" value="1"/>
</dbReference>
<comment type="caution">
    <text evidence="2">The sequence shown here is derived from an EMBL/GenBank/DDBJ whole genome shotgun (WGS) entry which is preliminary data.</text>
</comment>
<keyword evidence="3" id="KW-1185">Reference proteome</keyword>
<dbReference type="CDD" id="cd03426">
    <property type="entry name" value="NUDIX_CoAse_Nudt7"/>
    <property type="match status" value="1"/>
</dbReference>